<dbReference type="PANTHER" id="PTHR33993:SF2">
    <property type="entry name" value="VOC DOMAIN-CONTAINING PROTEIN"/>
    <property type="match status" value="1"/>
</dbReference>
<dbReference type="EMBL" id="MKVH01000003">
    <property type="protein sequence ID" value="OJX60794.1"/>
    <property type="molecule type" value="Genomic_DNA"/>
</dbReference>
<gene>
    <name evidence="1" type="ORF">BGO89_04315</name>
</gene>
<protein>
    <recommendedName>
        <fullName evidence="3">VOC domain-containing protein</fullName>
    </recommendedName>
</protein>
<proteinExistence type="predicted"/>
<dbReference type="InterPro" id="IPR052164">
    <property type="entry name" value="Anthracycline_SecMetBiosynth"/>
</dbReference>
<name>A0A1M3L5Q6_9BACT</name>
<dbReference type="Gene3D" id="3.10.180.10">
    <property type="entry name" value="2,3-Dihydroxybiphenyl 1,2-Dioxygenase, domain 1"/>
    <property type="match status" value="1"/>
</dbReference>
<evidence type="ECO:0008006" key="3">
    <source>
        <dbReference type="Google" id="ProtNLM"/>
    </source>
</evidence>
<dbReference type="InterPro" id="IPR029068">
    <property type="entry name" value="Glyas_Bleomycin-R_OHBP_Dase"/>
</dbReference>
<dbReference type="PANTHER" id="PTHR33993">
    <property type="entry name" value="GLYOXALASE-RELATED"/>
    <property type="match status" value="1"/>
</dbReference>
<dbReference type="SUPFAM" id="SSF54593">
    <property type="entry name" value="Glyoxalase/Bleomycin resistance protein/Dihydroxybiphenyl dioxygenase"/>
    <property type="match status" value="1"/>
</dbReference>
<sequence length="127" mass="13942">MDNPHAVSWFEIPCTDFKRATKFYSAMYDQPLYTSRMESKAGDHDMCFLPRGQNGVGGAITNDSHNTPGTLGVVIYLNAGQNLQPMLDRAIAAGATLLMKKTKVNEIGYIAFITDTEGNKIGLHSEK</sequence>
<dbReference type="CDD" id="cd07247">
    <property type="entry name" value="SgaA_N_like"/>
    <property type="match status" value="1"/>
</dbReference>
<evidence type="ECO:0000313" key="2">
    <source>
        <dbReference type="Proteomes" id="UP000184233"/>
    </source>
</evidence>
<comment type="caution">
    <text evidence="1">The sequence shown here is derived from an EMBL/GenBank/DDBJ whole genome shotgun (WGS) entry which is preliminary data.</text>
</comment>
<dbReference type="AlphaFoldDB" id="A0A1M3L5Q6"/>
<reference evidence="1 2" key="1">
    <citation type="submission" date="2016-09" db="EMBL/GenBank/DDBJ databases">
        <title>Genome-resolved meta-omics ties microbial dynamics to process performance in biotechnology for thiocyanate degradation.</title>
        <authorList>
            <person name="Kantor R.S."/>
            <person name="Huddy R.J."/>
            <person name="Iyer R."/>
            <person name="Thomas B.C."/>
            <person name="Brown C.T."/>
            <person name="Anantharaman K."/>
            <person name="Tringe S."/>
            <person name="Hettich R.L."/>
            <person name="Harrison S.T."/>
            <person name="Banfield J.F."/>
        </authorList>
    </citation>
    <scope>NUCLEOTIDE SEQUENCE [LARGE SCALE GENOMIC DNA]</scope>
    <source>
        <strain evidence="1">59-99</strain>
    </source>
</reference>
<dbReference type="Proteomes" id="UP000184233">
    <property type="component" value="Unassembled WGS sequence"/>
</dbReference>
<accession>A0A1M3L5Q6</accession>
<organism evidence="1 2">
    <name type="scientific">Candidatus Kapaibacterium thiocyanatum</name>
    <dbReference type="NCBI Taxonomy" id="1895771"/>
    <lineage>
        <taxon>Bacteria</taxon>
        <taxon>Pseudomonadati</taxon>
        <taxon>Candidatus Kapaibacteriota</taxon>
        <taxon>Candidatus Kapaibacteriia</taxon>
        <taxon>Candidatus Kapaibacteriales</taxon>
        <taxon>Candidatus Kapaibacteriaceae</taxon>
        <taxon>Candidatus Kapaibacterium</taxon>
    </lineage>
</organism>
<evidence type="ECO:0000313" key="1">
    <source>
        <dbReference type="EMBL" id="OJX60794.1"/>
    </source>
</evidence>
<dbReference type="STRING" id="1895771.BGO89_04315"/>